<name>A0A9W5F0S3_9HYPH</name>
<keyword evidence="3" id="KW-1185">Reference proteome</keyword>
<evidence type="ECO:0008006" key="4">
    <source>
        <dbReference type="Google" id="ProtNLM"/>
    </source>
</evidence>
<organism evidence="2 3">
    <name type="scientific">Agrobacterium genomosp. 2 str. CFBP 5494</name>
    <dbReference type="NCBI Taxonomy" id="1183436"/>
    <lineage>
        <taxon>Bacteria</taxon>
        <taxon>Pseudomonadati</taxon>
        <taxon>Pseudomonadota</taxon>
        <taxon>Alphaproteobacteria</taxon>
        <taxon>Hyphomicrobiales</taxon>
        <taxon>Rhizobiaceae</taxon>
        <taxon>Rhizobium/Agrobacterium group</taxon>
        <taxon>Agrobacterium</taxon>
        <taxon>Agrobacterium tumefaciens complex</taxon>
    </lineage>
</organism>
<dbReference type="Proteomes" id="UP000191933">
    <property type="component" value="Unassembled WGS sequence"/>
</dbReference>
<reference evidence="2 3" key="1">
    <citation type="submission" date="2016-01" db="EMBL/GenBank/DDBJ databases">
        <authorList>
            <person name="Regsiter A."/>
            <person name="william w."/>
        </authorList>
    </citation>
    <scope>NUCLEOTIDE SEQUENCE [LARGE SCALE GENOMIC DNA]</scope>
    <source>
        <strain evidence="2 3">CFBP 5494</strain>
    </source>
</reference>
<sequence length="209" mass="23142">MVHPLRGAEAAHNPQRRRRRSRGQPCQPRAIGAPGRISRGFCDDLPRSRRCHHRQKGGKSSRRGGDLPRHGGRPCGSRIHRCRRSLQPDLDLDQYRYLGRSLSEETTQGAEGGAQQRYTCRHDPAEFLGTLKGKVFAIHAKDNAPAGTAENERGFAILGTGTLDWKTILPAAKHAGAKWFILEHDLPLDAEAVVTKGNAFLNEHLPTVQ</sequence>
<gene>
    <name evidence="2" type="ORF">AGR2A_Lc150093</name>
</gene>
<proteinExistence type="predicted"/>
<comment type="caution">
    <text evidence="2">The sequence shown here is derived from an EMBL/GenBank/DDBJ whole genome shotgun (WGS) entry which is preliminary data.</text>
</comment>
<accession>A0A9W5F0S3</accession>
<evidence type="ECO:0000256" key="1">
    <source>
        <dbReference type="SAM" id="MobiDB-lite"/>
    </source>
</evidence>
<evidence type="ECO:0000313" key="3">
    <source>
        <dbReference type="Proteomes" id="UP000191933"/>
    </source>
</evidence>
<evidence type="ECO:0000313" key="2">
    <source>
        <dbReference type="EMBL" id="CUW95371.1"/>
    </source>
</evidence>
<dbReference type="EMBL" id="FBVY01000027">
    <property type="protein sequence ID" value="CUW95371.1"/>
    <property type="molecule type" value="Genomic_DNA"/>
</dbReference>
<dbReference type="AlphaFoldDB" id="A0A9W5F0S3"/>
<dbReference type="InterPro" id="IPR036237">
    <property type="entry name" value="Xyl_isomerase-like_sf"/>
</dbReference>
<protein>
    <recommendedName>
        <fullName evidence="4">Xylose isomerase-like TIM barrel domain-containing protein</fullName>
    </recommendedName>
</protein>
<feature type="region of interest" description="Disordered" evidence="1">
    <location>
        <begin position="1"/>
        <end position="80"/>
    </location>
</feature>
<dbReference type="SUPFAM" id="SSF51658">
    <property type="entry name" value="Xylose isomerase-like"/>
    <property type="match status" value="1"/>
</dbReference>
<feature type="compositionally biased region" description="Basic residues" evidence="1">
    <location>
        <begin position="48"/>
        <end position="62"/>
    </location>
</feature>
<dbReference type="Gene3D" id="3.20.20.150">
    <property type="entry name" value="Divalent-metal-dependent TIM barrel enzymes"/>
    <property type="match status" value="1"/>
</dbReference>